<evidence type="ECO:0000256" key="1">
    <source>
        <dbReference type="SAM" id="MobiDB-lite"/>
    </source>
</evidence>
<dbReference type="AlphaFoldDB" id="A0A8H7UQJ2"/>
<evidence type="ECO:0000256" key="2">
    <source>
        <dbReference type="SAM" id="Phobius"/>
    </source>
</evidence>
<name>A0A8H7UQJ2_9FUNG</name>
<dbReference type="PANTHER" id="PTHR46579">
    <property type="entry name" value="F5/8 TYPE C DOMAIN-CONTAINING PROTEIN-RELATED"/>
    <property type="match status" value="1"/>
</dbReference>
<feature type="region of interest" description="Disordered" evidence="1">
    <location>
        <begin position="108"/>
        <end position="132"/>
    </location>
</feature>
<evidence type="ECO:0000313" key="3">
    <source>
        <dbReference type="EMBL" id="KAG2191870.1"/>
    </source>
</evidence>
<keyword evidence="2" id="KW-1133">Transmembrane helix</keyword>
<dbReference type="PANTHER" id="PTHR46579:SF2">
    <property type="entry name" value="C2H2-TYPE DOMAIN-CONTAINING PROTEIN"/>
    <property type="match status" value="1"/>
</dbReference>
<evidence type="ECO:0000313" key="4">
    <source>
        <dbReference type="Proteomes" id="UP000603453"/>
    </source>
</evidence>
<dbReference type="Proteomes" id="UP000603453">
    <property type="component" value="Unassembled WGS sequence"/>
</dbReference>
<keyword evidence="2" id="KW-0812">Transmembrane</keyword>
<keyword evidence="2" id="KW-0472">Membrane</keyword>
<gene>
    <name evidence="3" type="ORF">INT47_005975</name>
</gene>
<accession>A0A8H7UQJ2</accession>
<protein>
    <recommendedName>
        <fullName evidence="5">Transposase domain-containing protein</fullName>
    </recommendedName>
</protein>
<dbReference type="OrthoDB" id="2431110at2759"/>
<evidence type="ECO:0008006" key="5">
    <source>
        <dbReference type="Google" id="ProtNLM"/>
    </source>
</evidence>
<dbReference type="EMBL" id="JAEPRD010000343">
    <property type="protein sequence ID" value="KAG2191870.1"/>
    <property type="molecule type" value="Genomic_DNA"/>
</dbReference>
<reference evidence="3" key="1">
    <citation type="submission" date="2020-12" db="EMBL/GenBank/DDBJ databases">
        <title>Metabolic potential, ecology and presence of endohyphal bacteria is reflected in genomic diversity of Mucoromycotina.</title>
        <authorList>
            <person name="Muszewska A."/>
            <person name="Okrasinska A."/>
            <person name="Steczkiewicz K."/>
            <person name="Drgas O."/>
            <person name="Orlowska M."/>
            <person name="Perlinska-Lenart U."/>
            <person name="Aleksandrzak-Piekarczyk T."/>
            <person name="Szatraj K."/>
            <person name="Zielenkiewicz U."/>
            <person name="Pilsyk S."/>
            <person name="Malc E."/>
            <person name="Mieczkowski P."/>
            <person name="Kruszewska J.S."/>
            <person name="Biernat P."/>
            <person name="Pawlowska J."/>
        </authorList>
    </citation>
    <scope>NUCLEOTIDE SEQUENCE</scope>
    <source>
        <strain evidence="3">WA0000017839</strain>
    </source>
</reference>
<comment type="caution">
    <text evidence="3">The sequence shown here is derived from an EMBL/GenBank/DDBJ whole genome shotgun (WGS) entry which is preliminary data.</text>
</comment>
<dbReference type="InterPro" id="IPR004242">
    <property type="entry name" value="Transposase_21"/>
</dbReference>
<proteinExistence type="predicted"/>
<sequence length="958" mass="108903">MAPIRKSTRTKECRCSICKNKEGGFDFLTAQTFKRHMLKEDAKNSFFGGRLMEIVDTEEQYFEAVDNVEAMDFESGDLENAVEEYEGVQEPIRNLPLSESDAIFGAEDECSSVGDSDSDSDSESEDEMNDDEEFNSELSLIHGFIVKALALFISFYVVNEGAIILIAIVNKILDFFGDSFRVPSSVSGLKSMAGMDTLTKGIKKYVACGECHSIYENDSAPLFCTFDKFENNALCGHGLFKSNSSSVPKKSYVYQSVKHSLQILFSRPDFESQINSWNRGPKVEKTMFDVYDGAMWNELPDVNGIPFVDSERSLMLTLNIDWFQPFDGVTYSCGAIYLAVNNLPRDVRFKKENIILVGLMPGPREAKTSEINHYLKPLVNELEDLYKGIRMKTHQCPSGATVHAALFLVACDIPAARKVCGFTSHTSTNACHKCNRRFNRLAGTNSVDYSGFDFSKWLLRTKNDNHKDAEVWRNAATQAERQRLEVASGVRWSELHRLQYFDVVRCTIIDPMHNLFLGTAKRMMERWVADGVINDKSLVAMQKMVEKMVLPPDYTPLKTKIAKGFPFMKADEWKSWCLVYSPVVLKNVLPLPMFKNWMFFVNACRFLTKPSISEDDIEEAHRNLEQFGKGCEQLYESDLLSPNMHLHLHLRETVLDFGPVYGYWLFGFERYNSILKNINTNRKGGFEATYMRSFVEDTRKADFVRGFLSTANGYHLSDIFRMFTNTPDTISTPAHSHYFSTFSLPDFVEYAENPLITVYGNEPLPPSTLPLKKKPMSMMSRAEYDCLVEYYQVAYNDRSIKGCNDTMASSAFVNDWIEMLKSVSILGQMFKGRSGRNQKGSYIQALFVEEKTEAVYAYVGEIQYLFVHTFSPAVSSSHRGNAYNSQHTFAFVNWFKTTSDTTREAEGIEIHKDEFSALDFQSILPVHRILLPVAIVDYKSSSNINKKLVVPLPRKVSA</sequence>
<dbReference type="Pfam" id="PF02992">
    <property type="entry name" value="Transposase_21"/>
    <property type="match status" value="1"/>
</dbReference>
<keyword evidence="4" id="KW-1185">Reference proteome</keyword>
<organism evidence="3 4">
    <name type="scientific">Mucor saturninus</name>
    <dbReference type="NCBI Taxonomy" id="64648"/>
    <lineage>
        <taxon>Eukaryota</taxon>
        <taxon>Fungi</taxon>
        <taxon>Fungi incertae sedis</taxon>
        <taxon>Mucoromycota</taxon>
        <taxon>Mucoromycotina</taxon>
        <taxon>Mucoromycetes</taxon>
        <taxon>Mucorales</taxon>
        <taxon>Mucorineae</taxon>
        <taxon>Mucoraceae</taxon>
        <taxon>Mucor</taxon>
    </lineage>
</organism>
<feature type="transmembrane region" description="Helical" evidence="2">
    <location>
        <begin position="148"/>
        <end position="169"/>
    </location>
</feature>